<dbReference type="PANTHER" id="PTHR33407:SF9">
    <property type="entry name" value="PECTATE LYASE F-RELATED"/>
    <property type="match status" value="1"/>
</dbReference>
<dbReference type="RefSeq" id="WP_073586324.1">
    <property type="nucleotide sequence ID" value="NZ_AP024897.1"/>
</dbReference>
<dbReference type="GO" id="GO:0005576">
    <property type="term" value="C:extracellular region"/>
    <property type="evidence" value="ECO:0007669"/>
    <property type="project" value="UniProtKB-SubCell"/>
</dbReference>
<gene>
    <name evidence="11" type="primary">pelA_4</name>
    <name evidence="11" type="ORF">VQ7734_04648</name>
</gene>
<comment type="cofactor">
    <cofactor evidence="2 10">
        <name>Ca(2+)</name>
        <dbReference type="ChEBI" id="CHEBI:29108"/>
    </cofactor>
</comment>
<evidence type="ECO:0000256" key="1">
    <source>
        <dbReference type="ARBA" id="ARBA00000695"/>
    </source>
</evidence>
<dbReference type="InterPro" id="IPR012334">
    <property type="entry name" value="Pectin_lyas_fold"/>
</dbReference>
<sequence length="354" mass="37969">MKLLKTSVKIASLVMAISASVSTAYAADTTLMLTQADGENILTWSTDVDSVARQEVYRSETSSFDDATQLSAVDTDRFVSEDDDASAYKDYWYWVKVYDDAGESHLSNVTSTVPQLTDLIETAGSSKCKAGATFKNETVDCGGKTIGLSCKGDSEDQPPVLTLINATVKNVKISKSGGSDGIHCKKGNCTLKNVVWKDICEDAATLTKTAKSMTIIGGMAYNSKSGPGGKPDKVFQHNAKNGTTTTVKGGFTLKGQHGKLWRSCGNCTNNGGPRNIVIDNVKIDAKIGSVVGVNKNYGDKAKIKNLKIKNYKSGKPKVCVVYKGVQKGQGESKKIGEKWNTTNCQVKKSDVKKL</sequence>
<dbReference type="InterPro" id="IPR011050">
    <property type="entry name" value="Pectin_lyase_fold/virulence"/>
</dbReference>
<keyword evidence="12" id="KW-1185">Reference proteome</keyword>
<keyword evidence="8 10" id="KW-0106">Calcium</keyword>
<evidence type="ECO:0000256" key="6">
    <source>
        <dbReference type="ARBA" id="ARBA00022525"/>
    </source>
</evidence>
<evidence type="ECO:0000256" key="9">
    <source>
        <dbReference type="ARBA" id="ARBA00023239"/>
    </source>
</evidence>
<protein>
    <recommendedName>
        <fullName evidence="5 10">Pectate lyase</fullName>
        <ecNumber evidence="5 10">4.2.2.2</ecNumber>
    </recommendedName>
</protein>
<keyword evidence="7 10" id="KW-0732">Signal</keyword>
<dbReference type="GO" id="GO:0030570">
    <property type="term" value="F:pectate lyase activity"/>
    <property type="evidence" value="ECO:0007669"/>
    <property type="project" value="UniProtKB-UniRule"/>
</dbReference>
<evidence type="ECO:0000256" key="3">
    <source>
        <dbReference type="ARBA" id="ARBA00004613"/>
    </source>
</evidence>
<accession>A0A1M7Z244</accession>
<proteinExistence type="inferred from homology"/>
<evidence type="ECO:0000313" key="11">
    <source>
        <dbReference type="EMBL" id="SHO58875.1"/>
    </source>
</evidence>
<comment type="subcellular location">
    <subcellularLocation>
        <location evidence="3 10">Secreted</location>
    </subcellularLocation>
</comment>
<dbReference type="EMBL" id="FRFG01000082">
    <property type="protein sequence ID" value="SHO58875.1"/>
    <property type="molecule type" value="Genomic_DNA"/>
</dbReference>
<dbReference type="Proteomes" id="UP000184600">
    <property type="component" value="Unassembled WGS sequence"/>
</dbReference>
<evidence type="ECO:0000256" key="2">
    <source>
        <dbReference type="ARBA" id="ARBA00001913"/>
    </source>
</evidence>
<evidence type="ECO:0000256" key="4">
    <source>
        <dbReference type="ARBA" id="ARBA00006463"/>
    </source>
</evidence>
<feature type="chain" id="PRO_5025098539" description="Pectate lyase" evidence="10">
    <location>
        <begin position="27"/>
        <end position="354"/>
    </location>
</feature>
<dbReference type="InterPro" id="IPR004898">
    <property type="entry name" value="Pectate_lyase_PlyH/PlyE-like"/>
</dbReference>
<evidence type="ECO:0000256" key="10">
    <source>
        <dbReference type="RuleBase" id="RU367009"/>
    </source>
</evidence>
<evidence type="ECO:0000256" key="5">
    <source>
        <dbReference type="ARBA" id="ARBA00012272"/>
    </source>
</evidence>
<reference evidence="12" key="1">
    <citation type="submission" date="2016-12" db="EMBL/GenBank/DDBJ databases">
        <authorList>
            <person name="Rodrigo-Torres L."/>
            <person name="Arahal R.D."/>
            <person name="Lucena T."/>
        </authorList>
    </citation>
    <scope>NUCLEOTIDE SEQUENCE [LARGE SCALE GENOMIC DNA]</scope>
</reference>
<dbReference type="Pfam" id="PF03211">
    <property type="entry name" value="Pectate_lyase"/>
    <property type="match status" value="1"/>
</dbReference>
<comment type="similarity">
    <text evidence="4 10">Belongs to the polysaccharide lyase 3 family.</text>
</comment>
<keyword evidence="9 10" id="KW-0456">Lyase</keyword>
<dbReference type="SUPFAM" id="SSF51126">
    <property type="entry name" value="Pectin lyase-like"/>
    <property type="match status" value="1"/>
</dbReference>
<dbReference type="Gene3D" id="2.160.20.10">
    <property type="entry name" value="Single-stranded right-handed beta-helix, Pectin lyase-like"/>
    <property type="match status" value="1"/>
</dbReference>
<keyword evidence="6 10" id="KW-0964">Secreted</keyword>
<feature type="signal peptide" evidence="10">
    <location>
        <begin position="1"/>
        <end position="26"/>
    </location>
</feature>
<evidence type="ECO:0000256" key="7">
    <source>
        <dbReference type="ARBA" id="ARBA00022729"/>
    </source>
</evidence>
<comment type="catalytic activity">
    <reaction evidence="1 10">
        <text>Eliminative cleavage of (1-&gt;4)-alpha-D-galacturonan to give oligosaccharides with 4-deoxy-alpha-D-galact-4-enuronosyl groups at their non-reducing ends.</text>
        <dbReference type="EC" id="4.2.2.2"/>
    </reaction>
</comment>
<dbReference type="PANTHER" id="PTHR33407">
    <property type="entry name" value="PECTATE LYASE F-RELATED"/>
    <property type="match status" value="1"/>
</dbReference>
<dbReference type="InterPro" id="IPR013783">
    <property type="entry name" value="Ig-like_fold"/>
</dbReference>
<dbReference type="GO" id="GO:0045490">
    <property type="term" value="P:pectin catabolic process"/>
    <property type="evidence" value="ECO:0007669"/>
    <property type="project" value="TreeGrafter"/>
</dbReference>
<evidence type="ECO:0000256" key="8">
    <source>
        <dbReference type="ARBA" id="ARBA00022837"/>
    </source>
</evidence>
<comment type="function">
    <text evidence="10">Catalyzes the depolymerization of both polygalacturonate and pectins of methyl esterification degree from 22 to 89%, with an endo mode of action. In contrast to the majority of pectate lyases, displays high activity on highly methylated pectins.</text>
</comment>
<dbReference type="OrthoDB" id="6378116at2"/>
<dbReference type="STRING" id="1117707.VQ7734_04648"/>
<name>A0A1M7Z244_9VIBR</name>
<dbReference type="Gene3D" id="2.60.40.10">
    <property type="entry name" value="Immunoglobulins"/>
    <property type="match status" value="1"/>
</dbReference>
<dbReference type="AlphaFoldDB" id="A0A1M7Z244"/>
<dbReference type="EC" id="4.2.2.2" evidence="5 10"/>
<evidence type="ECO:0000313" key="12">
    <source>
        <dbReference type="Proteomes" id="UP000184600"/>
    </source>
</evidence>
<organism evidence="11 12">
    <name type="scientific">Vibrio quintilis</name>
    <dbReference type="NCBI Taxonomy" id="1117707"/>
    <lineage>
        <taxon>Bacteria</taxon>
        <taxon>Pseudomonadati</taxon>
        <taxon>Pseudomonadota</taxon>
        <taxon>Gammaproteobacteria</taxon>
        <taxon>Vibrionales</taxon>
        <taxon>Vibrionaceae</taxon>
        <taxon>Vibrio</taxon>
    </lineage>
</organism>